<evidence type="ECO:0008006" key="3">
    <source>
        <dbReference type="Google" id="ProtNLM"/>
    </source>
</evidence>
<gene>
    <name evidence="1" type="ORF">IW245_002634</name>
</gene>
<name>A0A8J7KFP1_9ACTN</name>
<reference evidence="1" key="1">
    <citation type="submission" date="2020-11" db="EMBL/GenBank/DDBJ databases">
        <title>Sequencing the genomes of 1000 actinobacteria strains.</title>
        <authorList>
            <person name="Klenk H.-P."/>
        </authorList>
    </citation>
    <scope>NUCLEOTIDE SEQUENCE</scope>
    <source>
        <strain evidence="1">DSM 45356</strain>
    </source>
</reference>
<dbReference type="Proteomes" id="UP000622552">
    <property type="component" value="Unassembled WGS sequence"/>
</dbReference>
<dbReference type="EMBL" id="JADOUF010000001">
    <property type="protein sequence ID" value="MBG6136440.1"/>
    <property type="molecule type" value="Genomic_DNA"/>
</dbReference>
<dbReference type="RefSeq" id="WP_197003415.1">
    <property type="nucleotide sequence ID" value="NZ_BONS01000015.1"/>
</dbReference>
<dbReference type="Gene3D" id="3.40.109.10">
    <property type="entry name" value="NADH Oxidase"/>
    <property type="match status" value="1"/>
</dbReference>
<evidence type="ECO:0000313" key="2">
    <source>
        <dbReference type="Proteomes" id="UP000622552"/>
    </source>
</evidence>
<accession>A0A8J7KFP1</accession>
<keyword evidence="2" id="KW-1185">Reference proteome</keyword>
<proteinExistence type="predicted"/>
<comment type="caution">
    <text evidence="1">The sequence shown here is derived from an EMBL/GenBank/DDBJ whole genome shotgun (WGS) entry which is preliminary data.</text>
</comment>
<dbReference type="AlphaFoldDB" id="A0A8J7KFP1"/>
<dbReference type="GO" id="GO:0016491">
    <property type="term" value="F:oxidoreductase activity"/>
    <property type="evidence" value="ECO:0007669"/>
    <property type="project" value="InterPro"/>
</dbReference>
<protein>
    <recommendedName>
        <fullName evidence="3">Nitroreductase</fullName>
    </recommendedName>
</protein>
<evidence type="ECO:0000313" key="1">
    <source>
        <dbReference type="EMBL" id="MBG6136440.1"/>
    </source>
</evidence>
<sequence>MTDLGRRAWPVLGSGTTEAALTIDPTPRWREAWPEPAGAIWLPQPVLSPTPLPRPAAGSPAHQMPEPMGLAELATVLHLTSGEACGPAGHALYLMANHVPGLCGGVFRYRPTWHALVPLSPPVPEYRLASCVAAPGPLARAGALVVVTSLSGPAAARTGVRPAEPHALGQHVPWIATRLGLTAWVLPGFSDEVDGLLGLSTPGEHVTALIALVRS</sequence>
<organism evidence="1 2">
    <name type="scientific">Longispora fulva</name>
    <dbReference type="NCBI Taxonomy" id="619741"/>
    <lineage>
        <taxon>Bacteria</taxon>
        <taxon>Bacillati</taxon>
        <taxon>Actinomycetota</taxon>
        <taxon>Actinomycetes</taxon>
        <taxon>Micromonosporales</taxon>
        <taxon>Micromonosporaceae</taxon>
        <taxon>Longispora</taxon>
    </lineage>
</organism>
<dbReference type="InterPro" id="IPR000415">
    <property type="entry name" value="Nitroreductase-like"/>
</dbReference>